<evidence type="ECO:0000313" key="2">
    <source>
        <dbReference type="Proteomes" id="UP001165074"/>
    </source>
</evidence>
<gene>
    <name evidence="1" type="ORF">Airi02_105070</name>
</gene>
<proteinExistence type="predicted"/>
<sequence length="107" mass="11988">MRYALVRPARPVRLDLETFARDACVHPELVRRLVTLGVLDADRDASGALWFTRDQLAALARVQRLHAGFSLNYAALGLVCDLLDRIAALEAAQRRRAHIRSGGRPWT</sequence>
<dbReference type="RefSeq" id="WP_285584883.1">
    <property type="nucleotide sequence ID" value="NZ_BSTK01000031.1"/>
</dbReference>
<name>A0A9W6SFE2_9ACTN</name>
<comment type="caution">
    <text evidence="1">The sequence shown here is derived from an EMBL/GenBank/DDBJ whole genome shotgun (WGS) entry which is preliminary data.</text>
</comment>
<organism evidence="1 2">
    <name type="scientific">Actinoallomurus iriomotensis</name>
    <dbReference type="NCBI Taxonomy" id="478107"/>
    <lineage>
        <taxon>Bacteria</taxon>
        <taxon>Bacillati</taxon>
        <taxon>Actinomycetota</taxon>
        <taxon>Actinomycetes</taxon>
        <taxon>Streptosporangiales</taxon>
        <taxon>Thermomonosporaceae</taxon>
        <taxon>Actinoallomurus</taxon>
    </lineage>
</organism>
<reference evidence="1" key="1">
    <citation type="submission" date="2023-03" db="EMBL/GenBank/DDBJ databases">
        <title>Actinoallomurus iriomotensis NBRC 103684.</title>
        <authorList>
            <person name="Ichikawa N."/>
            <person name="Sato H."/>
            <person name="Tonouchi N."/>
        </authorList>
    </citation>
    <scope>NUCLEOTIDE SEQUENCE</scope>
    <source>
        <strain evidence="1">NBRC 103684</strain>
    </source>
</reference>
<protein>
    <recommendedName>
        <fullName evidence="3">MerR family transcriptional regulator</fullName>
    </recommendedName>
</protein>
<keyword evidence="2" id="KW-1185">Reference proteome</keyword>
<dbReference type="EMBL" id="BSTK01000031">
    <property type="protein sequence ID" value="GLY92579.1"/>
    <property type="molecule type" value="Genomic_DNA"/>
</dbReference>
<evidence type="ECO:0000313" key="1">
    <source>
        <dbReference type="EMBL" id="GLY92579.1"/>
    </source>
</evidence>
<accession>A0A9W6SFE2</accession>
<dbReference type="Proteomes" id="UP001165074">
    <property type="component" value="Unassembled WGS sequence"/>
</dbReference>
<dbReference type="Pfam" id="PF13591">
    <property type="entry name" value="MerR_2"/>
    <property type="match status" value="1"/>
</dbReference>
<dbReference type="AlphaFoldDB" id="A0A9W6SFE2"/>
<dbReference type="Gene3D" id="1.10.1660.10">
    <property type="match status" value="1"/>
</dbReference>
<evidence type="ECO:0008006" key="3">
    <source>
        <dbReference type="Google" id="ProtNLM"/>
    </source>
</evidence>